<dbReference type="Pfam" id="PF00665">
    <property type="entry name" value="rve"/>
    <property type="match status" value="1"/>
</dbReference>
<organism evidence="2 3">
    <name type="scientific">Bifidobacterium mongoliense</name>
    <dbReference type="NCBI Taxonomy" id="518643"/>
    <lineage>
        <taxon>Bacteria</taxon>
        <taxon>Bacillati</taxon>
        <taxon>Actinomycetota</taxon>
        <taxon>Actinomycetes</taxon>
        <taxon>Bifidobacteriales</taxon>
        <taxon>Bifidobacteriaceae</taxon>
        <taxon>Bifidobacterium</taxon>
    </lineage>
</organism>
<accession>A0A423UCE8</accession>
<dbReference type="Pfam" id="PF13333">
    <property type="entry name" value="rve_2"/>
    <property type="match status" value="1"/>
</dbReference>
<feature type="domain" description="Integrase catalytic" evidence="1">
    <location>
        <begin position="223"/>
        <end position="387"/>
    </location>
</feature>
<dbReference type="InterPro" id="IPR036397">
    <property type="entry name" value="RNaseH_sf"/>
</dbReference>
<dbReference type="GO" id="GO:0015074">
    <property type="term" value="P:DNA integration"/>
    <property type="evidence" value="ECO:0007669"/>
    <property type="project" value="InterPro"/>
</dbReference>
<comment type="caution">
    <text evidence="2">The sequence shown here is derived from an EMBL/GenBank/DDBJ whole genome shotgun (WGS) entry which is preliminary data.</text>
</comment>
<evidence type="ECO:0000313" key="3">
    <source>
        <dbReference type="Proteomes" id="UP000285266"/>
    </source>
</evidence>
<dbReference type="NCBIfam" id="NF033516">
    <property type="entry name" value="transpos_IS3"/>
    <property type="match status" value="1"/>
</dbReference>
<dbReference type="Proteomes" id="UP000285266">
    <property type="component" value="Unassembled WGS sequence"/>
</dbReference>
<dbReference type="SUPFAM" id="SSF53098">
    <property type="entry name" value="Ribonuclease H-like"/>
    <property type="match status" value="1"/>
</dbReference>
<sequence length="387" mass="44262">MFKAETRRLALRLVLEEGMTPLEAAEWMSARGGPAPSASSVRHWRGEWRRGKTGAAGADGARGDVEELRARCERLEFENRPLRVQNDILKDAGPRDLTNMEKTRAVRVMRERHGYRLARLFAAVGLARATYHRLAPRLDAPSRVDLATPLVHEAFERLGRVAGYRRVHRLVRARMRVGERLVRMIMRRDGLVPIYMGKAPKAYSSYKGELSRAPENLVARDFHAARPNMLWVTDVTQFTMDGYKCWLSVIADCFDGMIVSWSMSRRPDARLANSTLEAAVATLRDGQRPVVHSDRGCHYRWPGWIAICERHGLTRSMSAKGCSPDNAAAEGVFGRLKNEAFHGRDWTGVPYKRFKRHIGDWISYHNRKREKQSLGWKSPVQYRKAWD</sequence>
<dbReference type="InterPro" id="IPR012337">
    <property type="entry name" value="RNaseH-like_sf"/>
</dbReference>
<dbReference type="SUPFAM" id="SSF46689">
    <property type="entry name" value="Homeodomain-like"/>
    <property type="match status" value="1"/>
</dbReference>
<dbReference type="Gene3D" id="3.30.420.10">
    <property type="entry name" value="Ribonuclease H-like superfamily/Ribonuclease H"/>
    <property type="match status" value="1"/>
</dbReference>
<dbReference type="PROSITE" id="PS50994">
    <property type="entry name" value="INTEGRASE"/>
    <property type="match status" value="1"/>
</dbReference>
<reference evidence="2 3" key="1">
    <citation type="submission" date="2018-07" db="EMBL/GenBank/DDBJ databases">
        <title>The role of parmesan cheese in vectoring bovine microbiota.</title>
        <authorList>
            <person name="Lugli G.A."/>
            <person name="Milani C."/>
        </authorList>
    </citation>
    <scope>NUCLEOTIDE SEQUENCE [LARGE SCALE GENOMIC DNA]</scope>
    <source>
        <strain evidence="2 3">BMONG18</strain>
    </source>
</reference>
<dbReference type="InterPro" id="IPR001584">
    <property type="entry name" value="Integrase_cat-core"/>
</dbReference>
<dbReference type="PANTHER" id="PTHR46889:SF4">
    <property type="entry name" value="TRANSPOSASE INSO FOR INSERTION SEQUENCE ELEMENT IS911B-RELATED"/>
    <property type="match status" value="1"/>
</dbReference>
<proteinExistence type="predicted"/>
<dbReference type="AlphaFoldDB" id="A0A423UCE8"/>
<dbReference type="PANTHER" id="PTHR46889">
    <property type="entry name" value="TRANSPOSASE INSF FOR INSERTION SEQUENCE IS3B-RELATED"/>
    <property type="match status" value="1"/>
</dbReference>
<dbReference type="InterPro" id="IPR048020">
    <property type="entry name" value="Transpos_IS3"/>
</dbReference>
<name>A0A423UCE8_9BIFI</name>
<dbReference type="InterPro" id="IPR009057">
    <property type="entry name" value="Homeodomain-like_sf"/>
</dbReference>
<evidence type="ECO:0000313" key="2">
    <source>
        <dbReference type="EMBL" id="ROT86394.1"/>
    </source>
</evidence>
<dbReference type="GO" id="GO:0003676">
    <property type="term" value="F:nucleic acid binding"/>
    <property type="evidence" value="ECO:0007669"/>
    <property type="project" value="InterPro"/>
</dbReference>
<dbReference type="EMBL" id="QRAJ01000010">
    <property type="protein sequence ID" value="ROT86394.1"/>
    <property type="molecule type" value="Genomic_DNA"/>
</dbReference>
<gene>
    <name evidence="2" type="ORF">BMONG18_1445</name>
</gene>
<evidence type="ECO:0000259" key="1">
    <source>
        <dbReference type="PROSITE" id="PS50994"/>
    </source>
</evidence>
<protein>
    <submittedName>
        <fullName evidence="2">Transposase</fullName>
    </submittedName>
</protein>
<dbReference type="InterPro" id="IPR050900">
    <property type="entry name" value="Transposase_IS3/IS150/IS904"/>
</dbReference>